<dbReference type="InterPro" id="IPR005225">
    <property type="entry name" value="Small_GTP-bd"/>
</dbReference>
<proteinExistence type="predicted"/>
<sequence length="670" mass="70417">MPPAPLTPRARTLALGVVAHVDAGKTSLTERLLVAAGVLDHPGSVDGGDTQTDTMALERRRGITIRSAVATFAVDDVLVNLLDTPGHADFIAEVERALAVLDGAVLVVSAVEGVQAQTVVLHRALRRLGLPTVVFVNKCDRAGARPEHVVARVGRRLGVDVLALQEVDGAGTPDVAVRPLPDDVFAARATEVLAGHDDAVLAAFVEDRALPRRELRRRLARAARAGAVLPVLHGSAITGAGVGELLAALPGLLPTRRPQADGPPAGTVFKIERGPAGEKLAHLVLRRGTVRVRDRLDLGHGRAERVTALALHGPGGARPADALPAGRIARVRGLETARVGDVLGRDGRRPSAPVFSRPSLETVVEPVDPARRGDLHAALAQLAEQDPLIEVRQDDSRGEVAVSLYGEVQKEVLGALLAEEYGVEVAFGTSSVLCAERVRGPGAAVERASDPDNPFLATVGLRVDPAPVRAGVVFALEVERGALPAAFFTAVEDAVRTTLAAGPHGWPVPDARVTMTHSGYAPRQSHAHQTFDKAMSSTGADFRYLTPLVLMTALQRAGTQVCEPVHRFTLEAPRAAQGAVLALLAALGAVPLDTGYEDGLVLVSGDVPAAAVHELRLRLPGTTSGEGALTTTVDHLRPVVGPPPERPRIDHDPTDRETYLRTAARLAGRV</sequence>
<dbReference type="SUPFAM" id="SSF54211">
    <property type="entry name" value="Ribosomal protein S5 domain 2-like"/>
    <property type="match status" value="1"/>
</dbReference>
<dbReference type="PRINTS" id="PR01037">
    <property type="entry name" value="TCRTETOQM"/>
</dbReference>
<comment type="caution">
    <text evidence="5">The sequence shown here is derived from an EMBL/GenBank/DDBJ whole genome shotgun (WGS) entry which is preliminary data.</text>
</comment>
<evidence type="ECO:0000256" key="1">
    <source>
        <dbReference type="ARBA" id="ARBA00022741"/>
    </source>
</evidence>
<dbReference type="PANTHER" id="PTHR43261">
    <property type="entry name" value="TRANSLATION ELONGATION FACTOR G-RELATED"/>
    <property type="match status" value="1"/>
</dbReference>
<reference evidence="5 6" key="1">
    <citation type="submission" date="2021-03" db="EMBL/GenBank/DDBJ databases">
        <title>Sequencing the genomes of 1000 actinobacteria strains.</title>
        <authorList>
            <person name="Klenk H.-P."/>
        </authorList>
    </citation>
    <scope>NUCLEOTIDE SEQUENCE [LARGE SCALE GENOMIC DNA]</scope>
    <source>
        <strain evidence="5 6">DSM 12936</strain>
    </source>
</reference>
<evidence type="ECO:0000256" key="3">
    <source>
        <dbReference type="ARBA" id="ARBA00023134"/>
    </source>
</evidence>
<dbReference type="InterPro" id="IPR031157">
    <property type="entry name" value="G_TR_CS"/>
</dbReference>
<dbReference type="InterPro" id="IPR041095">
    <property type="entry name" value="EFG_II"/>
</dbReference>
<dbReference type="RefSeq" id="WP_307804172.1">
    <property type="nucleotide sequence ID" value="NZ_BAAAMH010000010.1"/>
</dbReference>
<dbReference type="InterPro" id="IPR014721">
    <property type="entry name" value="Ribsml_uS5_D2-typ_fold_subgr"/>
</dbReference>
<dbReference type="CDD" id="cd16258">
    <property type="entry name" value="Tet_III"/>
    <property type="match status" value="1"/>
</dbReference>
<dbReference type="SUPFAM" id="SSF50447">
    <property type="entry name" value="Translation proteins"/>
    <property type="match status" value="1"/>
</dbReference>
<dbReference type="InterPro" id="IPR005517">
    <property type="entry name" value="Transl_elong_EFG/EF2_IV"/>
</dbReference>
<dbReference type="Gene3D" id="2.40.30.10">
    <property type="entry name" value="Translation factors"/>
    <property type="match status" value="1"/>
</dbReference>
<keyword evidence="1" id="KW-0547">Nucleotide-binding</keyword>
<name>A0ABS4Z9U9_9ACTN</name>
<dbReference type="Pfam" id="PF00679">
    <property type="entry name" value="EFG_C"/>
    <property type="match status" value="1"/>
</dbReference>
<dbReference type="InterPro" id="IPR009000">
    <property type="entry name" value="Transl_B-barrel_sf"/>
</dbReference>
<keyword evidence="6" id="KW-1185">Reference proteome</keyword>
<protein>
    <submittedName>
        <fullName evidence="5">Ribosomal protection tetracycline resistance protein</fullName>
    </submittedName>
</protein>
<dbReference type="Pfam" id="PF03764">
    <property type="entry name" value="EFG_IV"/>
    <property type="match status" value="1"/>
</dbReference>
<dbReference type="SMART" id="SM00889">
    <property type="entry name" value="EFG_IV"/>
    <property type="match status" value="1"/>
</dbReference>
<keyword evidence="3" id="KW-0342">GTP-binding</keyword>
<accession>A0ABS4Z9U9</accession>
<dbReference type="SUPFAM" id="SSF54980">
    <property type="entry name" value="EF-G C-terminal domain-like"/>
    <property type="match status" value="2"/>
</dbReference>
<dbReference type="InterPro" id="IPR000795">
    <property type="entry name" value="T_Tr_GTP-bd_dom"/>
</dbReference>
<dbReference type="PRINTS" id="PR00315">
    <property type="entry name" value="ELONGATNFCT"/>
</dbReference>
<dbReference type="Pfam" id="PF14492">
    <property type="entry name" value="EFG_III"/>
    <property type="match status" value="1"/>
</dbReference>
<dbReference type="InterPro" id="IPR000640">
    <property type="entry name" value="EFG_V-like"/>
</dbReference>
<evidence type="ECO:0000256" key="2">
    <source>
        <dbReference type="ARBA" id="ARBA00022917"/>
    </source>
</evidence>
<organism evidence="5 6">
    <name type="scientific">Microlunatus capsulatus</name>
    <dbReference type="NCBI Taxonomy" id="99117"/>
    <lineage>
        <taxon>Bacteria</taxon>
        <taxon>Bacillati</taxon>
        <taxon>Actinomycetota</taxon>
        <taxon>Actinomycetes</taxon>
        <taxon>Propionibacteriales</taxon>
        <taxon>Propionibacteriaceae</taxon>
        <taxon>Microlunatus</taxon>
    </lineage>
</organism>
<dbReference type="InterPro" id="IPR020568">
    <property type="entry name" value="Ribosomal_Su5_D2-typ_SF"/>
</dbReference>
<keyword evidence="2" id="KW-0648">Protein biosynthesis</keyword>
<evidence type="ECO:0000259" key="4">
    <source>
        <dbReference type="PROSITE" id="PS51722"/>
    </source>
</evidence>
<dbReference type="Gene3D" id="3.40.50.300">
    <property type="entry name" value="P-loop containing nucleotide triphosphate hydrolases"/>
    <property type="match status" value="1"/>
</dbReference>
<dbReference type="NCBIfam" id="TIGR00231">
    <property type="entry name" value="small_GTP"/>
    <property type="match status" value="1"/>
</dbReference>
<dbReference type="Gene3D" id="3.30.70.870">
    <property type="entry name" value="Elongation Factor G (Translational Gtpase), domain 3"/>
    <property type="match status" value="1"/>
</dbReference>
<dbReference type="Gene3D" id="3.30.230.10">
    <property type="match status" value="1"/>
</dbReference>
<gene>
    <name evidence="5" type="ORF">JOF54_002750</name>
</gene>
<dbReference type="EMBL" id="JAGIOB010000001">
    <property type="protein sequence ID" value="MBP2417828.1"/>
    <property type="molecule type" value="Genomic_DNA"/>
</dbReference>
<dbReference type="Pfam" id="PF00009">
    <property type="entry name" value="GTP_EFTU"/>
    <property type="match status" value="1"/>
</dbReference>
<dbReference type="PROSITE" id="PS00301">
    <property type="entry name" value="G_TR_1"/>
    <property type="match status" value="1"/>
</dbReference>
<feature type="domain" description="Tr-type G" evidence="4">
    <location>
        <begin position="10"/>
        <end position="259"/>
    </location>
</feature>
<dbReference type="InterPro" id="IPR035647">
    <property type="entry name" value="EFG_III/V"/>
</dbReference>
<dbReference type="InterPro" id="IPR027417">
    <property type="entry name" value="P-loop_NTPase"/>
</dbReference>
<dbReference type="PROSITE" id="PS51722">
    <property type="entry name" value="G_TR_2"/>
    <property type="match status" value="1"/>
</dbReference>
<evidence type="ECO:0000313" key="6">
    <source>
        <dbReference type="Proteomes" id="UP000758168"/>
    </source>
</evidence>
<dbReference type="PANTHER" id="PTHR43261:SF1">
    <property type="entry name" value="RIBOSOME-RELEASING FACTOR 2, MITOCHONDRIAL"/>
    <property type="match status" value="1"/>
</dbReference>
<dbReference type="Proteomes" id="UP000758168">
    <property type="component" value="Unassembled WGS sequence"/>
</dbReference>
<dbReference type="SUPFAM" id="SSF52540">
    <property type="entry name" value="P-loop containing nucleoside triphosphate hydrolases"/>
    <property type="match status" value="1"/>
</dbReference>
<evidence type="ECO:0000313" key="5">
    <source>
        <dbReference type="EMBL" id="MBP2417828.1"/>
    </source>
</evidence>